<evidence type="ECO:0000259" key="1">
    <source>
        <dbReference type="Pfam" id="PF00931"/>
    </source>
</evidence>
<dbReference type="InterPro" id="IPR027417">
    <property type="entry name" value="P-loop_NTPase"/>
</dbReference>
<reference evidence="2" key="1">
    <citation type="submission" date="2014-09" db="EMBL/GenBank/DDBJ databases">
        <authorList>
            <person name="Magalhaes I.L.F."/>
            <person name="Oliveira U."/>
            <person name="Santos F.R."/>
            <person name="Vidigal T.H.D.A."/>
            <person name="Brescovit A.D."/>
            <person name="Santos A.J."/>
        </authorList>
    </citation>
    <scope>NUCLEOTIDE SEQUENCE</scope>
    <source>
        <tissue evidence="2">Shoot tissue taken approximately 20 cm above the soil surface</tissue>
    </source>
</reference>
<dbReference type="PANTHER" id="PTHR36766:SF55">
    <property type="entry name" value="OS11G0492900 PROTEIN"/>
    <property type="match status" value="1"/>
</dbReference>
<protein>
    <recommendedName>
        <fullName evidence="1">NB-ARC domain-containing protein</fullName>
    </recommendedName>
</protein>
<dbReference type="PANTHER" id="PTHR36766">
    <property type="entry name" value="PLANT BROAD-SPECTRUM MILDEW RESISTANCE PROTEIN RPW8"/>
    <property type="match status" value="1"/>
</dbReference>
<reference evidence="2" key="2">
    <citation type="journal article" date="2015" name="Data Brief">
        <title>Shoot transcriptome of the giant reed, Arundo donax.</title>
        <authorList>
            <person name="Barrero R.A."/>
            <person name="Guerrero F.D."/>
            <person name="Moolhuijzen P."/>
            <person name="Goolsby J.A."/>
            <person name="Tidwell J."/>
            <person name="Bellgard S.E."/>
            <person name="Bellgard M.I."/>
        </authorList>
    </citation>
    <scope>NUCLEOTIDE SEQUENCE</scope>
    <source>
        <tissue evidence="2">Shoot tissue taken approximately 20 cm above the soil surface</tissue>
    </source>
</reference>
<feature type="domain" description="NB-ARC" evidence="1">
    <location>
        <begin position="8"/>
        <end position="128"/>
    </location>
</feature>
<evidence type="ECO:0000313" key="2">
    <source>
        <dbReference type="EMBL" id="JAD56250.1"/>
    </source>
</evidence>
<dbReference type="Gene3D" id="3.40.50.300">
    <property type="entry name" value="P-loop containing nucleotide triphosphate hydrolases"/>
    <property type="match status" value="1"/>
</dbReference>
<accession>A0A0A9B509</accession>
<dbReference type="InterPro" id="IPR042197">
    <property type="entry name" value="Apaf_helical"/>
</dbReference>
<proteinExistence type="predicted"/>
<dbReference type="AlphaFoldDB" id="A0A0A9B509"/>
<sequence>MIRCCASHLTSMCWVYVSEQFDVKTITANIINSLTERKCEYTELVDLHGKLADEIEKRVLLVLDDVWNVQTKDRWDSLCAPLSATKICQIILTTRSEAVARMVETMPSYRPSCLSFDVSWSLFKQVAFFVEQEHSTSKRLIEVGKSIVKLCDGLPLAVKTVGSMLRCETNENNYGT</sequence>
<dbReference type="GO" id="GO:0043531">
    <property type="term" value="F:ADP binding"/>
    <property type="evidence" value="ECO:0007669"/>
    <property type="project" value="InterPro"/>
</dbReference>
<dbReference type="SUPFAM" id="SSF52540">
    <property type="entry name" value="P-loop containing nucleoside triphosphate hydrolases"/>
    <property type="match status" value="1"/>
</dbReference>
<name>A0A0A9B509_ARUDO</name>
<dbReference type="EMBL" id="GBRH01241645">
    <property type="protein sequence ID" value="JAD56250.1"/>
    <property type="molecule type" value="Transcribed_RNA"/>
</dbReference>
<organism evidence="2">
    <name type="scientific">Arundo donax</name>
    <name type="common">Giant reed</name>
    <name type="synonym">Donax arundinaceus</name>
    <dbReference type="NCBI Taxonomy" id="35708"/>
    <lineage>
        <taxon>Eukaryota</taxon>
        <taxon>Viridiplantae</taxon>
        <taxon>Streptophyta</taxon>
        <taxon>Embryophyta</taxon>
        <taxon>Tracheophyta</taxon>
        <taxon>Spermatophyta</taxon>
        <taxon>Magnoliopsida</taxon>
        <taxon>Liliopsida</taxon>
        <taxon>Poales</taxon>
        <taxon>Poaceae</taxon>
        <taxon>PACMAD clade</taxon>
        <taxon>Arundinoideae</taxon>
        <taxon>Arundineae</taxon>
        <taxon>Arundo</taxon>
    </lineage>
</organism>
<dbReference type="Gene3D" id="1.10.8.430">
    <property type="entry name" value="Helical domain of apoptotic protease-activating factors"/>
    <property type="match status" value="1"/>
</dbReference>
<dbReference type="InterPro" id="IPR002182">
    <property type="entry name" value="NB-ARC"/>
</dbReference>
<dbReference type="PRINTS" id="PR00364">
    <property type="entry name" value="DISEASERSIST"/>
</dbReference>
<dbReference type="Pfam" id="PF00931">
    <property type="entry name" value="NB-ARC"/>
    <property type="match status" value="1"/>
</dbReference>